<evidence type="ECO:0000256" key="1">
    <source>
        <dbReference type="SAM" id="MobiDB-lite"/>
    </source>
</evidence>
<organism evidence="3">
    <name type="scientific">Arthrobacter sp. K5</name>
    <dbReference type="NCBI Taxonomy" id="2839623"/>
    <lineage>
        <taxon>Bacteria</taxon>
        <taxon>Bacillati</taxon>
        <taxon>Actinomycetota</taxon>
        <taxon>Actinomycetes</taxon>
        <taxon>Micrococcales</taxon>
        <taxon>Micrococcaceae</taxon>
        <taxon>Arthrobacter</taxon>
    </lineage>
</organism>
<feature type="compositionally biased region" description="Low complexity" evidence="1">
    <location>
        <begin position="47"/>
        <end position="84"/>
    </location>
</feature>
<dbReference type="RefSeq" id="WP_353712809.1">
    <property type="nucleotide sequence ID" value="NZ_CP159279.1"/>
</dbReference>
<evidence type="ECO:0000256" key="2">
    <source>
        <dbReference type="SAM" id="SignalP"/>
    </source>
</evidence>
<name>A0AAU8EVW0_9MICC</name>
<evidence type="ECO:0000313" key="3">
    <source>
        <dbReference type="EMBL" id="XCH12925.1"/>
    </source>
</evidence>
<feature type="chain" id="PRO_5043638951" evidence="2">
    <location>
        <begin position="16"/>
        <end position="698"/>
    </location>
</feature>
<feature type="compositionally biased region" description="Pro residues" evidence="1">
    <location>
        <begin position="27"/>
        <end position="46"/>
    </location>
</feature>
<sequence>MALLAGLLMAPAAQALPMETGSVTEPAPAPVDPAPADPAPVDPAPAGPAAEGQPSAEATPTETAPAEVTPEETVPAEVAPAAPENISPPAIEGDPVVGGTLTSTGGQWNGAGWIQYSWIIDGVPVQTAGHGVGEADALAIVPSMAGKSILLTVVASTEAQAPGTEVSAAAVTVRPAAFTGVVWSNAVTGRPAAGQELSVGTPQWDTSASQGALAYQWFRGSLAIGSATTSRYTVTASDVGQKLWAKVTLSAPGFTSVELSSVQVTGVSATFVTAPVPTVSGTASVGEVQTANAGTWAPGGAALSYQWYRGTAAIAGAVGRTYTTSAADYGKALKVRVRATKAGFVTVDRFSAARTIAAGTIVATKPLSVVGTHRYGNTVKVSQGWPSGTTFRYQWYRNGVAIRGGTGYALYFNPSYIGSRVNVKVTVSKPGYATRSVTTGAVTVGRALITLKTAPRITGATSLGSVLTANPGTYSPAPSAYAYQWYRNGAAISGARYRTYRLTAADNGRSITVRVSASLIYSDTRVTMSPALKLPVWAVTVLRGDGTYRVGTQIKPGLYKATGTGSGCYWERLNGFGSSLDYVNANYYGSARTYVQILPGDVGFRSSGCGAWTTVPSTGAKATSITKDGTYRVGIDILPGDYYGYGSGSSCYMAMLSGFGGTLDEIYDNYLGSAWVIVTIPSWVKGFEVQGCGTLVRG</sequence>
<dbReference type="AlphaFoldDB" id="A0AAU8EVW0"/>
<accession>A0AAU8EVW0</accession>
<dbReference type="Gene3D" id="2.60.40.2700">
    <property type="match status" value="4"/>
</dbReference>
<protein>
    <submittedName>
        <fullName evidence="3">Uncharacterized protein</fullName>
    </submittedName>
</protein>
<keyword evidence="2" id="KW-0732">Signal</keyword>
<reference evidence="3" key="1">
    <citation type="submission" date="2024-06" db="EMBL/GenBank/DDBJ databases">
        <title>Biodegradation of dimethachlon by Arthrobacter sp. K5: mechanistic insights and ecological implications.</title>
        <authorList>
            <person name="Hu S."/>
            <person name="Lu P."/>
        </authorList>
    </citation>
    <scope>NUCLEOTIDE SEQUENCE</scope>
    <source>
        <strain evidence="3">K5</strain>
    </source>
</reference>
<proteinExistence type="predicted"/>
<feature type="region of interest" description="Disordered" evidence="1">
    <location>
        <begin position="19"/>
        <end position="103"/>
    </location>
</feature>
<gene>
    <name evidence="3" type="ORF">ABRP34_08095</name>
</gene>
<dbReference type="EMBL" id="CP159279">
    <property type="protein sequence ID" value="XCH12925.1"/>
    <property type="molecule type" value="Genomic_DNA"/>
</dbReference>
<feature type="signal peptide" evidence="2">
    <location>
        <begin position="1"/>
        <end position="15"/>
    </location>
</feature>